<protein>
    <submittedName>
        <fullName evidence="13">DUF1080 domain-containing protein</fullName>
    </submittedName>
</protein>
<dbReference type="InterPro" id="IPR008964">
    <property type="entry name" value="Invasin/intimin_cell_adhesion"/>
</dbReference>
<evidence type="ECO:0000259" key="11">
    <source>
        <dbReference type="PROSITE" id="PS51272"/>
    </source>
</evidence>
<dbReference type="Gene3D" id="2.60.40.1080">
    <property type="match status" value="4"/>
</dbReference>
<dbReference type="Pfam" id="PF13290">
    <property type="entry name" value="CHB_HEX_C_1"/>
    <property type="match status" value="1"/>
</dbReference>
<keyword evidence="3" id="KW-0378">Hydrolase</keyword>
<dbReference type="InterPro" id="IPR005084">
    <property type="entry name" value="CBM6"/>
</dbReference>
<dbReference type="Gene3D" id="3.90.182.10">
    <property type="entry name" value="Toxin - Anthrax Protective Antigen,domain 1"/>
    <property type="match status" value="1"/>
</dbReference>
<evidence type="ECO:0000313" key="14">
    <source>
        <dbReference type="Proteomes" id="UP000310636"/>
    </source>
</evidence>
<dbReference type="InterPro" id="IPR018087">
    <property type="entry name" value="Glyco_hydro_5_CS"/>
</dbReference>
<dbReference type="Pfam" id="PF17851">
    <property type="entry name" value="GH43_C2"/>
    <property type="match status" value="1"/>
</dbReference>
<evidence type="ECO:0000256" key="4">
    <source>
        <dbReference type="ARBA" id="ARBA00023295"/>
    </source>
</evidence>
<dbReference type="SUPFAM" id="SSF49785">
    <property type="entry name" value="Galactose-binding domain-like"/>
    <property type="match status" value="1"/>
</dbReference>
<dbReference type="InterPro" id="IPR013320">
    <property type="entry name" value="ConA-like_dom_sf"/>
</dbReference>
<evidence type="ECO:0000256" key="5">
    <source>
        <dbReference type="ARBA" id="ARBA00023326"/>
    </source>
</evidence>
<dbReference type="InterPro" id="IPR011658">
    <property type="entry name" value="PA14_dom"/>
</dbReference>
<comment type="similarity">
    <text evidence="1">Belongs to the glycosyl hydrolase 43 family.</text>
</comment>
<feature type="domain" description="SLH" evidence="11">
    <location>
        <begin position="2860"/>
        <end position="2923"/>
    </location>
</feature>
<dbReference type="Pfam" id="PF02368">
    <property type="entry name" value="Big_2"/>
    <property type="match status" value="4"/>
</dbReference>
<gene>
    <name evidence="13" type="ORF">E6C55_29705</name>
</gene>
<feature type="active site" description="Proton acceptor" evidence="6">
    <location>
        <position position="2265"/>
    </location>
</feature>
<dbReference type="PANTHER" id="PTHR43817">
    <property type="entry name" value="GLYCOSYL HYDROLASE"/>
    <property type="match status" value="1"/>
</dbReference>
<accession>A0A4V3WDS1</accession>
<dbReference type="SUPFAM" id="SSF49373">
    <property type="entry name" value="Invasin/intimin cell-adhesion fragments"/>
    <property type="match status" value="4"/>
</dbReference>
<dbReference type="InterPro" id="IPR023296">
    <property type="entry name" value="Glyco_hydro_beta-prop_sf"/>
</dbReference>
<feature type="region of interest" description="Disordered" evidence="8">
    <location>
        <begin position="2661"/>
        <end position="2698"/>
    </location>
</feature>
<evidence type="ECO:0000256" key="6">
    <source>
        <dbReference type="PIRSR" id="PIRSR606710-1"/>
    </source>
</evidence>
<dbReference type="PROSITE" id="PS00659">
    <property type="entry name" value="GLYCOSYL_HYDROL_F5"/>
    <property type="match status" value="1"/>
</dbReference>
<proteinExistence type="inferred from homology"/>
<evidence type="ECO:0000313" key="13">
    <source>
        <dbReference type="EMBL" id="THF73299.1"/>
    </source>
</evidence>
<dbReference type="PROSITE" id="PS51175">
    <property type="entry name" value="CBM6"/>
    <property type="match status" value="1"/>
</dbReference>
<keyword evidence="2 9" id="KW-0732">Signal</keyword>
<dbReference type="Gene3D" id="2.60.120.560">
    <property type="entry name" value="Exo-inulinase, domain 1"/>
    <property type="match status" value="4"/>
</dbReference>
<feature type="domain" description="SLH" evidence="11">
    <location>
        <begin position="2928"/>
        <end position="2985"/>
    </location>
</feature>
<dbReference type="Gene3D" id="3.20.20.80">
    <property type="entry name" value="Glycosidases"/>
    <property type="match status" value="1"/>
</dbReference>
<dbReference type="PROSITE" id="PS51272">
    <property type="entry name" value="SLH"/>
    <property type="match status" value="3"/>
</dbReference>
<dbReference type="PROSITE" id="PS51820">
    <property type="entry name" value="PA14"/>
    <property type="match status" value="1"/>
</dbReference>
<dbReference type="SUPFAM" id="SSF56988">
    <property type="entry name" value="Anthrax protective antigen"/>
    <property type="match status" value="1"/>
</dbReference>
<dbReference type="SUPFAM" id="SSF51445">
    <property type="entry name" value="(Trans)glycosidases"/>
    <property type="match status" value="1"/>
</dbReference>
<evidence type="ECO:0000256" key="3">
    <source>
        <dbReference type="ARBA" id="ARBA00022801"/>
    </source>
</evidence>
<feature type="site" description="Important for catalytic activity, responsible for pKa modulation of the active site Glu and correct orientation of both the proton donor and substrate" evidence="7">
    <location>
        <position position="2372"/>
    </location>
</feature>
<feature type="domain" description="PA14" evidence="12">
    <location>
        <begin position="1003"/>
        <end position="1152"/>
    </location>
</feature>
<evidence type="ECO:0000256" key="8">
    <source>
        <dbReference type="SAM" id="MobiDB-lite"/>
    </source>
</evidence>
<dbReference type="SMART" id="SM00635">
    <property type="entry name" value="BID_2"/>
    <property type="match status" value="4"/>
</dbReference>
<feature type="signal peptide" evidence="9">
    <location>
        <begin position="1"/>
        <end position="40"/>
    </location>
</feature>
<keyword evidence="14" id="KW-1185">Reference proteome</keyword>
<dbReference type="GO" id="GO:0004553">
    <property type="term" value="F:hydrolase activity, hydrolyzing O-glycosyl compounds"/>
    <property type="evidence" value="ECO:0007669"/>
    <property type="project" value="InterPro"/>
</dbReference>
<dbReference type="InterPro" id="IPR001119">
    <property type="entry name" value="SLH_dom"/>
</dbReference>
<sequence length="2985" mass="319956">MSRGGKKALRNSAAGRKKIGRKAWAFILCVSMLCSFMSPAMTSAEEVAVTAVAPLKAFHEDFNGGNSVSWTTYHGTSAEDGRGIWSVNAAKQYSIKGSPGAKTVADNTYFQDLVYEADLTVGGANSDSTGLLFRVNNLSDNVADGYTGYYAALTVDKKVTLGRVTGNGDVWKELVAPTPVRWNRGHVKVIAVGNHIRMYLNDMDTPVIDYVDNDGQQITEGGQIGLRTWWGTTTIDNIVVREYSEQQTAAPEFSVAPGNYAQSQAIALTSAAPGAVIRYTVDGSQPNSGSPVYVAPIAVTDATIVRAYAENSGEMVSDTVEAFYSISRTEAEWTDDFADGNADGWTTYTGIQTGVWTVTDGRYEVQNGRGDKAMLAVAPENFIVEAAINPYASGQASGFALRVSDPGNGADKMSGYFVGISPIGTLEVGKMNSAGNGGAGQWTSIANQTAAVYPNTDNQLKVAGLGSTYYVFLNGKLEYQFTDADYQTGAIGLRAWNDNNKVSYDNVKITSLTNKAEDFTASFDDGTAPGWTTYGGTWSAADGNYKVSKGAGYKAVADGTQYSNLTFETDIAISNGSSDFNAGVLFRVSDPTVGTDNLKGYYAGINVDGHVAVGKFNNNWTGLASIPYPINQNQVYRLKVVAEGKNIDVYVDGEHVVSVADRSYSEGAIGLRTFNVNAVYDNIRVTDSGQVVQPTYDWSWVQGAVFVPTNAVNQIEQWRSYDHDINDRELSYAKTYGINFVRVFMHNLLWENDKDHFIANMNDFLALAAKYDIKVELVFFDDCWDDYPVWGDQLAPRYGAHNSRWVEAPGDAVKADYAANREKLKEYVQGVVQAFGSNDAVVLWNIYNEPSNGESGLMDTVTKQIMNDARIWVKETGSTIPVSSTGGQFSGGPFSDFITYHPYEATYPTYPDQFGPNSEVLADEVMNRLTQTVPGVVENFGDKGLGFVMWELGIGRDNTRFPWGSDVNPLTEEPTVPFHGVVYPDGHPWDVNDIRALVGDAYDTLPIFNVQYFKDTSFSQLAKKSITPRIDFDLGDERGTGSPDPTAGIGEDNFSVRWNGTIQPAATGDYTIFADSDNIARVWIGGTEVIDKESNVREEVSGTISLTGGDKLAVTVEYVHATGAASLHLSWSGPGMAKQVMLPVFTAIPVDSVTVTPSEVSVKVGETKPLIASFVPANASNQQATWTSSKPGVAVVSADGVVKGLAVGTATITITTADGGKTATAEVTVTEGTTFTNPIVPVSSSAGSADPSIVFKDGYYYYVKSVNDTSLAVAKAKRLEDIGSAPRVTVYTPPTGSTYSKELWAPELQYINGKWYIYFAADNGSNANHRMYVLEGNSQDPQGTYTFKGKLSDSTNKWAIDGTVLQADNNSLYFVWSGWPGDVDGRQNLYIAPMSNPWTISGERVLISTPTESWETNATPYVNEAPEVLKKDGKVFIVYSASGSWTDNYTLAMLTNTDGDYLNAASWTKSGPLFTKISTTFGPGHNTFVQSPDGTEDWLVYHATLKSGASWGNRSVRAQKFAWNPDGTPNFGTPVAYNAAVEQPSGTPVVDRVKYEAEDAELHGNAAVITSENSSGGKVVGKLETADSDYVEFTVEAAHAGAYSLIVMAENGSADSAAAEQVVTVNGAASQSIFYPYFGLEHINPSSVDVMLTEGTNTIRFTKAANTARLDYIVLDRIVADPANNLPVESLTLDKTTINLPIGTSAMLTSSLKPIMVSDQTVNVQSSNPAVAAVTKVGTDSATGTAMFKVTALQPGTAQIQVVSAANGSVMADSFVKVVPAQQEPDLSLYDVDSFDTPALNSTWSIFQELSSNWSLTKNSGFMTIRTTATDIYEGNNSLNNVFLRDVPASGDFEIVAKFTAPVTLNHQQAGILVWQNADNFVKLSHVWANGKVLETAYEINAKYQKPGNFVKHPGGDTHILKIKKIGNVYTTYYWDGYEWIQASDPVTASLGSIKVGFFASNIVASDSPIDATFDYFAIREIAGGVDVSPKTATLQVGETVQLENSGSSGSAVAWTSANPSIATVSGTGLVEARAPGRAVIQAVSSGGDFSSQAVVTVSGGVAPGELLYSEEFAGGDLGDWATYGGVWSVRDGAYAATSGNGNKAMLETEQFTDFVLEADVKIVSGTEAGLVFRASDPDVGPDALEGYYIGINAATKSAVLGTFANGKWSEIATKNLPISVNVWYPIKVVASGNHIQVYINDNPLNEKPYPKFDLAEPSHASTGLIGLRTVNAAAQFDNVKIISYEETITGATYNNLNLLGGIADPHVMYYEGVYYLYGTDTAKSSTDMQVGIKVYTSTDLVNWTERGYALSNEDSWGSKQFWAPEVIERDGTFYMYYAVEEHLAVASSDSPLGPFKQEVQAPLHPDTKEIDAHIFTDDDGRSYMYFVRFNNNNHILVAEMNEDMKSIKEDTIQFVFAPTQEWENSQKEPVASINEGPFVIKHNGTYYMTYSGNHFQSPDYGVGYATAPTPTGPWTKYEFNPIMKSNELVPGAGHHSLIQSPDGTELFMVYHTHYAVGQTEPRKLAIDRVQFVPQENGPDLMEVWGPTMTPQLMPSADGGGGDGGEGEGDFVNVDSLVLSGQGGATTIATKGGTLQLTADALPSNATNQSVTWSIENGTSLATITAGGLLTAVADGTVTVKAVSVSNPSVSSTIAIAISGQAQADPGSGSGPGTPPVTTPGTETPAEKPDEKPDGSGELAVSIVDTSKLPAEARAIARGNPVYEVTFSVDGRPVPDFGGQSRKVSLDYSLKSNEKPNQVVVYWIGDDGKPVLIKNAKYDAATRTVQFNAAQAGMYVAVSNAVAFTDLAKAAWAQSSIEALAARGIVSGVGGDKFSPDSKVTRAQFITMLMNAFDFAASGEASSFGDVKEGSWYYQAVALAQQLGIVKGKPDGSFGVDDEITREEMAVMAYRASQLARVDLGAAGGTQSQPFADRSDIAAYAADSVSAMQGAGIINGKGNDRFAPKDHASRAEAAKIIYSLFNLLP</sequence>
<feature type="domain" description="CBM6" evidence="10">
    <location>
        <begin position="1553"/>
        <end position="1676"/>
    </location>
</feature>
<dbReference type="Gene3D" id="2.60.120.200">
    <property type="match status" value="1"/>
</dbReference>
<dbReference type="InterPro" id="IPR059177">
    <property type="entry name" value="GH29D-like_dom"/>
</dbReference>
<dbReference type="GO" id="GO:0000272">
    <property type="term" value="P:polysaccharide catabolic process"/>
    <property type="evidence" value="ECO:0007669"/>
    <property type="project" value="UniProtKB-KW"/>
</dbReference>
<feature type="compositionally biased region" description="Basic and acidic residues" evidence="8">
    <location>
        <begin position="2685"/>
        <end position="2695"/>
    </location>
</feature>
<dbReference type="Pfam" id="PF00395">
    <property type="entry name" value="SLH"/>
    <property type="match status" value="3"/>
</dbReference>
<dbReference type="Pfam" id="PF04616">
    <property type="entry name" value="Glyco_hydro_43"/>
    <property type="match status" value="2"/>
</dbReference>
<evidence type="ECO:0000256" key="1">
    <source>
        <dbReference type="ARBA" id="ARBA00009865"/>
    </source>
</evidence>
<dbReference type="InterPro" id="IPR008979">
    <property type="entry name" value="Galactose-bd-like_sf"/>
</dbReference>
<keyword evidence="4" id="KW-0326">Glycosidase</keyword>
<dbReference type="Pfam" id="PF06439">
    <property type="entry name" value="3keto-disac_hyd"/>
    <property type="match status" value="4"/>
</dbReference>
<dbReference type="InterPro" id="IPR010496">
    <property type="entry name" value="AL/BT2_dom"/>
</dbReference>
<evidence type="ECO:0000256" key="2">
    <source>
        <dbReference type="ARBA" id="ARBA00022729"/>
    </source>
</evidence>
<dbReference type="Proteomes" id="UP000310636">
    <property type="component" value="Unassembled WGS sequence"/>
</dbReference>
<dbReference type="Gene3D" id="2.115.10.20">
    <property type="entry name" value="Glycosyl hydrolase domain, family 43"/>
    <property type="match status" value="2"/>
</dbReference>
<dbReference type="Gene3D" id="2.60.120.260">
    <property type="entry name" value="Galactose-binding domain-like"/>
    <property type="match status" value="1"/>
</dbReference>
<dbReference type="InterPro" id="IPR041542">
    <property type="entry name" value="GH43_C2"/>
</dbReference>
<dbReference type="SMART" id="SM00758">
    <property type="entry name" value="PA14"/>
    <property type="match status" value="1"/>
</dbReference>
<organism evidence="13 14">
    <name type="scientific">Cohnella fermenti</name>
    <dbReference type="NCBI Taxonomy" id="2565925"/>
    <lineage>
        <taxon>Bacteria</taxon>
        <taxon>Bacillati</taxon>
        <taxon>Bacillota</taxon>
        <taxon>Bacilli</taxon>
        <taxon>Bacillales</taxon>
        <taxon>Paenibacillaceae</taxon>
        <taxon>Cohnella</taxon>
    </lineage>
</organism>
<dbReference type="InterPro" id="IPR006710">
    <property type="entry name" value="Glyco_hydro_43"/>
</dbReference>
<evidence type="ECO:0000256" key="9">
    <source>
        <dbReference type="SAM" id="SignalP"/>
    </source>
</evidence>
<dbReference type="EMBL" id="SSOB01000058">
    <property type="protein sequence ID" value="THF73299.1"/>
    <property type="molecule type" value="Genomic_DNA"/>
</dbReference>
<keyword evidence="5" id="KW-0624">Polysaccharide degradation</keyword>
<dbReference type="CDD" id="cd18820">
    <property type="entry name" value="GH43_LbAraf43-like"/>
    <property type="match status" value="1"/>
</dbReference>
<dbReference type="PANTHER" id="PTHR43817:SF1">
    <property type="entry name" value="HYDROLASE, FAMILY 43, PUTATIVE (AFU_ORTHOLOGUE AFUA_3G01660)-RELATED"/>
    <property type="match status" value="1"/>
</dbReference>
<evidence type="ECO:0000256" key="7">
    <source>
        <dbReference type="PIRSR" id="PIRSR606710-2"/>
    </source>
</evidence>
<dbReference type="CDD" id="cd08991">
    <property type="entry name" value="GH43_HoAraf43-like"/>
    <property type="match status" value="1"/>
</dbReference>
<keyword evidence="5" id="KW-0119">Carbohydrate metabolism</keyword>
<feature type="active site" description="Proton donor" evidence="6">
    <location>
        <position position="2436"/>
    </location>
</feature>
<feature type="chain" id="PRO_5039565509" evidence="9">
    <location>
        <begin position="41"/>
        <end position="2985"/>
    </location>
</feature>
<dbReference type="SUPFAM" id="SSF49899">
    <property type="entry name" value="Concanavalin A-like lectins/glucanases"/>
    <property type="match status" value="2"/>
</dbReference>
<evidence type="ECO:0000259" key="10">
    <source>
        <dbReference type="PROSITE" id="PS51175"/>
    </source>
</evidence>
<dbReference type="InterPro" id="IPR003343">
    <property type="entry name" value="Big_2"/>
</dbReference>
<dbReference type="OrthoDB" id="177947at2"/>
<dbReference type="Pfam" id="PF07691">
    <property type="entry name" value="PA14"/>
    <property type="match status" value="1"/>
</dbReference>
<reference evidence="13 14" key="1">
    <citation type="submission" date="2019-04" db="EMBL/GenBank/DDBJ databases">
        <title>Cohnella sp. nov. isolated from preserved vegetables.</title>
        <authorList>
            <person name="Lin S.-Y."/>
            <person name="Hung M.-H."/>
            <person name="Young C.-C."/>
        </authorList>
    </citation>
    <scope>NUCLEOTIDE SEQUENCE [LARGE SCALE GENOMIC DNA]</scope>
    <source>
        <strain evidence="13 14">CC-MHH1044</strain>
    </source>
</reference>
<name>A0A4V3WDS1_9BACL</name>
<dbReference type="InterPro" id="IPR017853">
    <property type="entry name" value="GH"/>
</dbReference>
<feature type="domain" description="SLH" evidence="11">
    <location>
        <begin position="2800"/>
        <end position="2858"/>
    </location>
</feature>
<dbReference type="GO" id="GO:0030246">
    <property type="term" value="F:carbohydrate binding"/>
    <property type="evidence" value="ECO:0007669"/>
    <property type="project" value="InterPro"/>
</dbReference>
<dbReference type="SUPFAM" id="SSF75005">
    <property type="entry name" value="Arabinanase/levansucrase/invertase"/>
    <property type="match status" value="2"/>
</dbReference>
<dbReference type="InterPro" id="IPR037524">
    <property type="entry name" value="PA14/GLEYA"/>
</dbReference>
<comment type="caution">
    <text evidence="13">The sequence shown here is derived from an EMBL/GenBank/DDBJ whole genome shotgun (WGS) entry which is preliminary data.</text>
</comment>
<evidence type="ECO:0000259" key="12">
    <source>
        <dbReference type="PROSITE" id="PS51820"/>
    </source>
</evidence>